<name>A0A194WZJ2_MOLSC</name>
<proteinExistence type="predicted"/>
<sequence length="165" mass="18469">MTYTIEEISDRLEIMDMFARYVHAVDEKVVEPLERIFLPETVFDWTASGGVRTTWAEAKRGDFITGKLFPYVFHICTNIQITFDHDHQGATVKSKTLHPTGLNGVDGNPLLFQVQGVYVDRLTKTAEGWRISQRVWKDFWAVGPIPLIDGIGGMLNAAGKGKVSG</sequence>
<dbReference type="GeneID" id="28828369"/>
<dbReference type="EMBL" id="KQ947422">
    <property type="protein sequence ID" value="KUJ13365.1"/>
    <property type="molecule type" value="Genomic_DNA"/>
</dbReference>
<dbReference type="Gene3D" id="3.10.450.50">
    <property type="match status" value="1"/>
</dbReference>
<dbReference type="RefSeq" id="XP_018067720.1">
    <property type="nucleotide sequence ID" value="XM_018218643.1"/>
</dbReference>
<accession>A0A194WZJ2</accession>
<evidence type="ECO:0000259" key="1">
    <source>
        <dbReference type="Pfam" id="PF13577"/>
    </source>
</evidence>
<dbReference type="OrthoDB" id="5272617at2759"/>
<feature type="domain" description="SnoaL-like" evidence="1">
    <location>
        <begin position="6"/>
        <end position="134"/>
    </location>
</feature>
<dbReference type="KEGG" id="psco:LY89DRAFT_721392"/>
<reference evidence="2 3" key="1">
    <citation type="submission" date="2015-10" db="EMBL/GenBank/DDBJ databases">
        <title>Full genome of DAOMC 229536 Phialocephala scopiformis, a fungal endophyte of spruce producing the potent anti-insectan compound rugulosin.</title>
        <authorList>
            <consortium name="DOE Joint Genome Institute"/>
            <person name="Walker A.K."/>
            <person name="Frasz S.L."/>
            <person name="Seifert K.A."/>
            <person name="Miller J.D."/>
            <person name="Mondo S.J."/>
            <person name="Labutti K."/>
            <person name="Lipzen A."/>
            <person name="Dockter R."/>
            <person name="Kennedy M."/>
            <person name="Grigoriev I.V."/>
            <person name="Spatafora J.W."/>
        </authorList>
    </citation>
    <scope>NUCLEOTIDE SEQUENCE [LARGE SCALE GENOMIC DNA]</scope>
    <source>
        <strain evidence="2 3">CBS 120377</strain>
    </source>
</reference>
<organism evidence="2 3">
    <name type="scientific">Mollisia scopiformis</name>
    <name type="common">Conifer needle endophyte fungus</name>
    <name type="synonym">Phialocephala scopiformis</name>
    <dbReference type="NCBI Taxonomy" id="149040"/>
    <lineage>
        <taxon>Eukaryota</taxon>
        <taxon>Fungi</taxon>
        <taxon>Dikarya</taxon>
        <taxon>Ascomycota</taxon>
        <taxon>Pezizomycotina</taxon>
        <taxon>Leotiomycetes</taxon>
        <taxon>Helotiales</taxon>
        <taxon>Mollisiaceae</taxon>
        <taxon>Mollisia</taxon>
    </lineage>
</organism>
<dbReference type="Pfam" id="PF13577">
    <property type="entry name" value="SnoaL_4"/>
    <property type="match status" value="1"/>
</dbReference>
<keyword evidence="3" id="KW-1185">Reference proteome</keyword>
<evidence type="ECO:0000313" key="3">
    <source>
        <dbReference type="Proteomes" id="UP000070700"/>
    </source>
</evidence>
<protein>
    <recommendedName>
        <fullName evidence="1">SnoaL-like domain-containing protein</fullName>
    </recommendedName>
</protein>
<dbReference type="Proteomes" id="UP000070700">
    <property type="component" value="Unassembled WGS sequence"/>
</dbReference>
<dbReference type="InterPro" id="IPR032710">
    <property type="entry name" value="NTF2-like_dom_sf"/>
</dbReference>
<dbReference type="AlphaFoldDB" id="A0A194WZJ2"/>
<dbReference type="InParanoid" id="A0A194WZJ2"/>
<dbReference type="InterPro" id="IPR037401">
    <property type="entry name" value="SnoaL-like"/>
</dbReference>
<evidence type="ECO:0000313" key="2">
    <source>
        <dbReference type="EMBL" id="KUJ13365.1"/>
    </source>
</evidence>
<dbReference type="SUPFAM" id="SSF54427">
    <property type="entry name" value="NTF2-like"/>
    <property type="match status" value="1"/>
</dbReference>
<dbReference type="CDD" id="cd00531">
    <property type="entry name" value="NTF2_like"/>
    <property type="match status" value="1"/>
</dbReference>
<gene>
    <name evidence="2" type="ORF">LY89DRAFT_721392</name>
</gene>